<keyword evidence="4 7" id="KW-0812">Transmembrane</keyword>
<dbReference type="Gene3D" id="2.170.130.10">
    <property type="entry name" value="TonB-dependent receptor, plug domain"/>
    <property type="match status" value="1"/>
</dbReference>
<feature type="chain" id="PRO_5015552344" evidence="8">
    <location>
        <begin position="20"/>
        <end position="1118"/>
    </location>
</feature>
<dbReference type="AlphaFoldDB" id="A0A2U2PNB1"/>
<keyword evidence="6 7" id="KW-0998">Cell outer membrane</keyword>
<evidence type="ECO:0000256" key="4">
    <source>
        <dbReference type="ARBA" id="ARBA00022692"/>
    </source>
</evidence>
<dbReference type="Gene3D" id="2.60.40.1120">
    <property type="entry name" value="Carboxypeptidase-like, regulatory domain"/>
    <property type="match status" value="1"/>
</dbReference>
<dbReference type="NCBIfam" id="TIGR04056">
    <property type="entry name" value="OMP_RagA_SusC"/>
    <property type="match status" value="1"/>
</dbReference>
<dbReference type="SUPFAM" id="SSF56935">
    <property type="entry name" value="Porins"/>
    <property type="match status" value="1"/>
</dbReference>
<dbReference type="InterPro" id="IPR037066">
    <property type="entry name" value="Plug_dom_sf"/>
</dbReference>
<dbReference type="GO" id="GO:0009279">
    <property type="term" value="C:cell outer membrane"/>
    <property type="evidence" value="ECO:0007669"/>
    <property type="project" value="UniProtKB-SubCell"/>
</dbReference>
<evidence type="ECO:0000256" key="7">
    <source>
        <dbReference type="PROSITE-ProRule" id="PRU01360"/>
    </source>
</evidence>
<evidence type="ECO:0000256" key="5">
    <source>
        <dbReference type="ARBA" id="ARBA00023136"/>
    </source>
</evidence>
<dbReference type="InterPro" id="IPR039426">
    <property type="entry name" value="TonB-dep_rcpt-like"/>
</dbReference>
<dbReference type="NCBIfam" id="TIGR04057">
    <property type="entry name" value="SusC_RagA_signa"/>
    <property type="match status" value="1"/>
</dbReference>
<comment type="caution">
    <text evidence="10">The sequence shown here is derived from an EMBL/GenBank/DDBJ whole genome shotgun (WGS) entry which is preliminary data.</text>
</comment>
<keyword evidence="5 7" id="KW-0472">Membrane</keyword>
<dbReference type="InterPro" id="IPR012910">
    <property type="entry name" value="Plug_dom"/>
</dbReference>
<keyword evidence="2 7" id="KW-0813">Transport</keyword>
<evidence type="ECO:0000256" key="6">
    <source>
        <dbReference type="ARBA" id="ARBA00023237"/>
    </source>
</evidence>
<gene>
    <name evidence="10" type="ORF">DDR33_02140</name>
</gene>
<evidence type="ECO:0000313" key="11">
    <source>
        <dbReference type="Proteomes" id="UP000245647"/>
    </source>
</evidence>
<name>A0A2U2PNB1_9SPHI</name>
<dbReference type="EMBL" id="QEAS01000001">
    <property type="protein sequence ID" value="PWG82679.1"/>
    <property type="molecule type" value="Genomic_DNA"/>
</dbReference>
<dbReference type="OrthoDB" id="9768177at2"/>
<organism evidence="10 11">
    <name type="scientific">Pararcticibacter amylolyticus</name>
    <dbReference type="NCBI Taxonomy" id="2173175"/>
    <lineage>
        <taxon>Bacteria</taxon>
        <taxon>Pseudomonadati</taxon>
        <taxon>Bacteroidota</taxon>
        <taxon>Sphingobacteriia</taxon>
        <taxon>Sphingobacteriales</taxon>
        <taxon>Sphingobacteriaceae</taxon>
        <taxon>Pararcticibacter</taxon>
    </lineage>
</organism>
<dbReference type="InterPro" id="IPR023997">
    <property type="entry name" value="TonB-dep_OMP_SusC/RagA_CS"/>
</dbReference>
<evidence type="ECO:0000256" key="2">
    <source>
        <dbReference type="ARBA" id="ARBA00022448"/>
    </source>
</evidence>
<dbReference type="Gene3D" id="2.40.170.20">
    <property type="entry name" value="TonB-dependent receptor, beta-barrel domain"/>
    <property type="match status" value="1"/>
</dbReference>
<proteinExistence type="inferred from homology"/>
<feature type="signal peptide" evidence="8">
    <location>
        <begin position="1"/>
        <end position="19"/>
    </location>
</feature>
<dbReference type="InterPro" id="IPR023996">
    <property type="entry name" value="TonB-dep_OMP_SusC/RagA"/>
</dbReference>
<dbReference type="Pfam" id="PF07715">
    <property type="entry name" value="Plug"/>
    <property type="match status" value="1"/>
</dbReference>
<evidence type="ECO:0000313" key="10">
    <source>
        <dbReference type="EMBL" id="PWG82679.1"/>
    </source>
</evidence>
<evidence type="ECO:0000259" key="9">
    <source>
        <dbReference type="Pfam" id="PF07715"/>
    </source>
</evidence>
<dbReference type="InterPro" id="IPR036942">
    <property type="entry name" value="Beta-barrel_TonB_sf"/>
</dbReference>
<evidence type="ECO:0000256" key="8">
    <source>
        <dbReference type="SAM" id="SignalP"/>
    </source>
</evidence>
<comment type="similarity">
    <text evidence="7">Belongs to the TonB-dependent receptor family.</text>
</comment>
<protein>
    <submittedName>
        <fullName evidence="10">SusC/RagA family TonB-linked outer membrane protein</fullName>
    </submittedName>
</protein>
<reference evidence="10 11" key="1">
    <citation type="submission" date="2018-04" db="EMBL/GenBank/DDBJ databases">
        <title>Pedobacter chongqingensis sp. nov., isolated from a rottenly hemp rope.</title>
        <authorList>
            <person name="Cai Y."/>
        </authorList>
    </citation>
    <scope>NUCLEOTIDE SEQUENCE [LARGE SCALE GENOMIC DNA]</scope>
    <source>
        <strain evidence="10 11">FJ4-8</strain>
    </source>
</reference>
<keyword evidence="11" id="KW-1185">Reference proteome</keyword>
<keyword evidence="8" id="KW-0732">Signal</keyword>
<evidence type="ECO:0000256" key="3">
    <source>
        <dbReference type="ARBA" id="ARBA00022452"/>
    </source>
</evidence>
<dbReference type="InterPro" id="IPR008969">
    <property type="entry name" value="CarboxyPept-like_regulatory"/>
</dbReference>
<dbReference type="SUPFAM" id="SSF49464">
    <property type="entry name" value="Carboxypeptidase regulatory domain-like"/>
    <property type="match status" value="1"/>
</dbReference>
<feature type="domain" description="TonB-dependent receptor plug" evidence="9">
    <location>
        <begin position="131"/>
        <end position="254"/>
    </location>
</feature>
<accession>A0A2U2PNB1</accession>
<dbReference type="Proteomes" id="UP000245647">
    <property type="component" value="Unassembled WGS sequence"/>
</dbReference>
<keyword evidence="3 7" id="KW-1134">Transmembrane beta strand</keyword>
<sequence>MNRLLLFLCMLFLGAQVQGQQVTIRGQVLSDDDGKPVPGASVMADKSTIGEQTEAPGVIRSSALGTVTDINGNFSLTLPAGTRTIRVSFLGFASKVIDISGTTFVKVRLVNDENQLKEVIVTGYNSIKKSKNTTASAKVSFADIRQSGVAGVDQMLQGQVAGVVVTTLNGGPGAAPKIRIRGTASLNGNQEPLWVLDGIPLEGDNMPAILDKDNIDQLRNFPIAGVNPDDIEDITILKDAAATAIYGVRAANGVIVITTKRGKKGPMQVNVNANSFIGQRPDFSRLNLMNSNEKVDWELGLAAREDLTFRDTYGAVARILNQNGQLNAFRQGGFSALNSVTQDAINSLRAVNTDWGKELYQTSVNQQYTASISGGTDDADYYFSAGYYDEKGATRGTGLKRYNVTLKTNLKVSDKLKFGAGLFGTASDRKSYITEASAQTNPATYSRNANPYLRVRDENGAYVYDPDITGAANLVGDIYLPFNAVEERENTDYTFNNKSFKGLFNVEWKIVQPLKFRSEMGIQVDENNSEKFGDQESFYVRKFRAGTSYYNSATKKYEYFLPAGGIIENQNTSFFQYNWKNILEFNTVIDQKHEIEAMAGSEFRRTNNDIILSRGFGYDPKTLTTSPIVYPQGYSATSTTTYQPYNRVKARNAYASFYGILSYTYDRRYTLYGSIRYDGSDLFGVDPKYKWLPIYSVSGAWNAKQESFLEDVKWLSNLKLRASYGLQGNIDKTTSPFVMGTYQNGAILPGYPEQQISIQTPPNDKLRWEKTSTLNGGIDLGVLNNRIQLTVDYYNRHSKDLLAMRALPLETGFAYLNVNWSRVKNEGLEFSVYSRNIETRDFSWSTDFNISRNKSRVTRQIAKDTDRMPSKEGYPVNSVFVIRTAGLDDQGYLQFNRDGQVVPFEDYFKLYDPWADFFPGELTESSMTNEDYRNLFSYAGDADPKFTGGFINKFRYKSFDLAVTTSFFIDQTVLRQDSYNPALVDRGRNYSGQLMNTWTSQNATSTLPRVIGYNTENAERWMVNQWYSVVDPMNTYRYYDIWAKSISYLRVNSIRLGYTLPSNISKRIGARNLRFSVEGNNLFVISKNYDGYFDPETYGNIYAQPVTKSINIGINASF</sequence>
<dbReference type="PROSITE" id="PS52016">
    <property type="entry name" value="TONB_DEPENDENT_REC_3"/>
    <property type="match status" value="1"/>
</dbReference>
<dbReference type="Pfam" id="PF13620">
    <property type="entry name" value="CarboxypepD_reg"/>
    <property type="match status" value="1"/>
</dbReference>
<comment type="subcellular location">
    <subcellularLocation>
        <location evidence="1 7">Cell outer membrane</location>
        <topology evidence="1 7">Multi-pass membrane protein</topology>
    </subcellularLocation>
</comment>
<dbReference type="RefSeq" id="WP_109414096.1">
    <property type="nucleotide sequence ID" value="NZ_QEAS01000001.1"/>
</dbReference>
<evidence type="ECO:0000256" key="1">
    <source>
        <dbReference type="ARBA" id="ARBA00004571"/>
    </source>
</evidence>